<reference evidence="6 8" key="2">
    <citation type="submission" date="2018-08" db="EMBL/GenBank/DDBJ databases">
        <title>Draft genome of Streptococcus sp. nov. Z1.</title>
        <authorList>
            <person name="Tian Z."/>
        </authorList>
    </citation>
    <scope>NUCLEOTIDE SEQUENCE [LARGE SCALE GENOMIC DNA]</scope>
    <source>
        <strain evidence="6">Z1</strain>
        <strain evidence="8">Z1(2018)</strain>
    </source>
</reference>
<dbReference type="AlphaFoldDB" id="A0A372KQP0"/>
<name>A0A372KQP0_9STRE</name>
<dbReference type="PANTHER" id="PTHR30185:SF18">
    <property type="entry name" value="TRANSCRIPTIONAL REGULATOR MTLR"/>
    <property type="match status" value="1"/>
</dbReference>
<dbReference type="EMBL" id="QVQY01000003">
    <property type="protein sequence ID" value="RFU51647.1"/>
    <property type="molecule type" value="Genomic_DNA"/>
</dbReference>
<evidence type="ECO:0000313" key="4">
    <source>
        <dbReference type="EMBL" id="AXQ78760.1"/>
    </source>
</evidence>
<evidence type="ECO:0000256" key="1">
    <source>
        <dbReference type="ARBA" id="ARBA00023015"/>
    </source>
</evidence>
<keyword evidence="1" id="KW-0805">Transcription regulation</keyword>
<dbReference type="SUPFAM" id="SSF55804">
    <property type="entry name" value="Phoshotransferase/anion transport protein"/>
    <property type="match status" value="1"/>
</dbReference>
<dbReference type="InterPro" id="IPR016152">
    <property type="entry name" value="PTrfase/Anion_transptr"/>
</dbReference>
<dbReference type="RefSeq" id="WP_116877064.1">
    <property type="nucleotide sequence ID" value="NZ_CP031733.1"/>
</dbReference>
<accession>A0A372KQP0</accession>
<accession>A0A346NCL5</accession>
<dbReference type="EMBL" id="QVQZ01000001">
    <property type="protein sequence ID" value="RFU53968.1"/>
    <property type="molecule type" value="Genomic_DNA"/>
</dbReference>
<evidence type="ECO:0000256" key="2">
    <source>
        <dbReference type="ARBA" id="ARBA00023163"/>
    </source>
</evidence>
<dbReference type="InterPro" id="IPR036388">
    <property type="entry name" value="WH-like_DNA-bd_sf"/>
</dbReference>
<evidence type="ECO:0000313" key="7">
    <source>
        <dbReference type="Proteomes" id="UP000246115"/>
    </source>
</evidence>
<dbReference type="KEGG" id="schj:DDV21_006520"/>
<dbReference type="Gene3D" id="3.40.930.10">
    <property type="entry name" value="Mannitol-specific EII, Chain A"/>
    <property type="match status" value="1"/>
</dbReference>
<dbReference type="InterPro" id="IPR002178">
    <property type="entry name" value="PTS_EIIA_type-2_dom"/>
</dbReference>
<evidence type="ECO:0000313" key="9">
    <source>
        <dbReference type="Proteomes" id="UP000264056"/>
    </source>
</evidence>
<dbReference type="PANTHER" id="PTHR30185">
    <property type="entry name" value="CRYPTIC BETA-GLUCOSIDE BGL OPERON ANTITERMINATOR"/>
    <property type="match status" value="1"/>
</dbReference>
<dbReference type="Proteomes" id="UP000246115">
    <property type="component" value="Chromosome"/>
</dbReference>
<proteinExistence type="predicted"/>
<evidence type="ECO:0000313" key="5">
    <source>
        <dbReference type="EMBL" id="RFU51647.1"/>
    </source>
</evidence>
<reference evidence="7" key="3">
    <citation type="submission" date="2018-08" db="EMBL/GenBank/DDBJ databases">
        <title>Streptococcus chenjunshii sp. nov., isolated from stools sample of the Tibetan antelope in the Qinghai-Tibet plateau, China.</title>
        <authorList>
            <person name="Tian Z."/>
        </authorList>
    </citation>
    <scope>NUCLEOTIDE SEQUENCE [LARGE SCALE GENOMIC DNA]</scope>
    <source>
        <strain evidence="7">Z15</strain>
    </source>
</reference>
<dbReference type="PROSITE" id="PS51094">
    <property type="entry name" value="PTS_EIIA_TYPE_2"/>
    <property type="match status" value="1"/>
</dbReference>
<protein>
    <submittedName>
        <fullName evidence="6">HTH domain-containing protein</fullName>
    </submittedName>
</protein>
<keyword evidence="9" id="KW-1185">Reference proteome</keyword>
<dbReference type="OrthoDB" id="9776005at2"/>
<dbReference type="Pfam" id="PF08279">
    <property type="entry name" value="HTH_11"/>
    <property type="match status" value="1"/>
</dbReference>
<dbReference type="Pfam" id="PF00359">
    <property type="entry name" value="PTS_EIIA_2"/>
    <property type="match status" value="1"/>
</dbReference>
<dbReference type="Proteomes" id="UP000262901">
    <property type="component" value="Unassembled WGS sequence"/>
</dbReference>
<feature type="domain" description="PTS EIIA type-2" evidence="3">
    <location>
        <begin position="491"/>
        <end position="641"/>
    </location>
</feature>
<organism evidence="6 8">
    <name type="scientific">Streptococcus chenjunshii</name>
    <dbReference type="NCBI Taxonomy" id="2173853"/>
    <lineage>
        <taxon>Bacteria</taxon>
        <taxon>Bacillati</taxon>
        <taxon>Bacillota</taxon>
        <taxon>Bacilli</taxon>
        <taxon>Lactobacillales</taxon>
        <taxon>Streptococcaceae</taxon>
        <taxon>Streptococcus</taxon>
    </lineage>
</organism>
<dbReference type="InterPro" id="IPR013196">
    <property type="entry name" value="HTH_11"/>
</dbReference>
<evidence type="ECO:0000259" key="3">
    <source>
        <dbReference type="PROSITE" id="PS51094"/>
    </source>
</evidence>
<evidence type="ECO:0000313" key="8">
    <source>
        <dbReference type="Proteomes" id="UP000262901"/>
    </source>
</evidence>
<gene>
    <name evidence="4" type="ORF">DDV21_006520</name>
    <name evidence="5" type="ORF">DDV22_02020</name>
    <name evidence="6" type="ORF">DDV23_00080</name>
</gene>
<dbReference type="EMBL" id="CP031733">
    <property type="protein sequence ID" value="AXQ78760.1"/>
    <property type="molecule type" value="Genomic_DNA"/>
</dbReference>
<dbReference type="Gene3D" id="1.10.10.10">
    <property type="entry name" value="Winged helix-like DNA-binding domain superfamily/Winged helix DNA-binding domain"/>
    <property type="match status" value="1"/>
</dbReference>
<reference evidence="4" key="4">
    <citation type="journal article" date="2019" name="Int. J. Syst. Evol. Microbiol.">
        <title>Streptococcus chenjunshii sp. nov. isolated from feces of Tibetan antelopes.</title>
        <authorList>
            <person name="Tian Z."/>
            <person name="Lu S."/>
            <person name="Jin D."/>
            <person name="Yang J."/>
            <person name="Pu J."/>
            <person name="Lai X.H."/>
            <person name="Bai X.N."/>
            <person name="Wu X.M."/>
            <person name="Li J."/>
            <person name="Wang S."/>
            <person name="Xu J."/>
        </authorList>
    </citation>
    <scope>NUCLEOTIDE SEQUENCE</scope>
    <source>
        <strain evidence="4">Z15</strain>
    </source>
</reference>
<dbReference type="InterPro" id="IPR050661">
    <property type="entry name" value="BglG_antiterminators"/>
</dbReference>
<keyword evidence="2" id="KW-0804">Transcription</keyword>
<reference evidence="5 9" key="1">
    <citation type="submission" date="2018-08" db="EMBL/GenBank/DDBJ databases">
        <title>Draft genome of Streptococcus sp .nov. Z2.</title>
        <authorList>
            <person name="Tian Z."/>
        </authorList>
    </citation>
    <scope>NUCLEOTIDE SEQUENCE [LARGE SCALE GENOMIC DNA]</scope>
    <source>
        <strain evidence="5 9">Z2</strain>
    </source>
</reference>
<evidence type="ECO:0000313" key="6">
    <source>
        <dbReference type="EMBL" id="RFU53968.1"/>
    </source>
</evidence>
<dbReference type="Proteomes" id="UP000264056">
    <property type="component" value="Unassembled WGS sequence"/>
</dbReference>
<sequence length="651" mass="74900">MLLTKREEQVLKAFQDFGKLSINNISDILKVSKRTVYRTLADLTESLNQFNISIIKEGNQYVLTGELERLGEFTSQTVFSRNERLNLIAFRLLTAQAEVTNDDLQSDFAVSNVTIIQDIADIEKRLSDFDLQLIRKGGYSISPESSELRRVLAVLMTNNISVSDFWQHDYGSFKAVSSSYLENATLVFQSHQSDLPEIDAKMSQFFIVLLALTGYGTVPDSPSPLVSKTALDFAKSVYADLSEKNGLFYPIQEILYYAAVLDELVIKRQETPLFNENFDSEFFYNVSNLIDKVALYTKINFAKDQTLFKFLFNHIRLSLAIPIIFEDSANITLRHSALNHSEYLHRVVTLLVKEIFPVYLQSETEYELITLHFASSLRRSPDIYPIAILLLSDERPLACELLITRLKTLAPFVGTVKVKPAADFTALDRERYDSILSTQLTSAEDVKLVSIYPDGKELLQLQEYLQEIQANRDVKIRQEVQFEPSYDLQNYLLASQTLLSEFSYRQIENNPEFAETVRMVVEKIDYVTDQNYLADKLIERFTISPLAIPETHLALLHTYSSKVERSCFKVFELKRPVTALSMNHQEEEISRFLVMLTRLDETKEVRDLMTAISQSIIENHLYTEIYKTGNKDIIYQLLNQIFTEKIKKLEN</sequence>